<keyword evidence="4" id="KW-1185">Reference proteome</keyword>
<organism evidence="3 4">
    <name type="scientific">Rhizorhabdus dicambivorans</name>
    <dbReference type="NCBI Taxonomy" id="1850238"/>
    <lineage>
        <taxon>Bacteria</taxon>
        <taxon>Pseudomonadati</taxon>
        <taxon>Pseudomonadota</taxon>
        <taxon>Alphaproteobacteria</taxon>
        <taxon>Sphingomonadales</taxon>
        <taxon>Sphingomonadaceae</taxon>
        <taxon>Rhizorhabdus</taxon>
    </lineage>
</organism>
<evidence type="ECO:0000313" key="4">
    <source>
        <dbReference type="Proteomes" id="UP000218934"/>
    </source>
</evidence>
<dbReference type="SMART" id="SM01008">
    <property type="entry name" value="Ald_Xan_dh_C"/>
    <property type="match status" value="1"/>
</dbReference>
<dbReference type="Proteomes" id="UP000218934">
    <property type="component" value="Unassembled WGS sequence"/>
</dbReference>
<dbReference type="Gene3D" id="3.30.365.10">
    <property type="entry name" value="Aldehyde oxidase/xanthine dehydrogenase, molybdopterin binding domain"/>
    <property type="match status" value="4"/>
</dbReference>
<dbReference type="OrthoDB" id="9767994at2"/>
<dbReference type="Gene3D" id="3.90.1170.50">
    <property type="entry name" value="Aldehyde oxidase/xanthine dehydrogenase, a/b hammerhead"/>
    <property type="match status" value="1"/>
</dbReference>
<dbReference type="InterPro" id="IPR037165">
    <property type="entry name" value="AldOxase/xan_DH_Mopterin-bd_sf"/>
</dbReference>
<evidence type="ECO:0000256" key="1">
    <source>
        <dbReference type="SAM" id="Phobius"/>
    </source>
</evidence>
<dbReference type="GO" id="GO:0016491">
    <property type="term" value="F:oxidoreductase activity"/>
    <property type="evidence" value="ECO:0007669"/>
    <property type="project" value="InterPro"/>
</dbReference>
<dbReference type="PIRSF" id="PIRSF036389">
    <property type="entry name" value="IOR_B"/>
    <property type="match status" value="1"/>
</dbReference>
<dbReference type="InterPro" id="IPR006311">
    <property type="entry name" value="TAT_signal"/>
</dbReference>
<dbReference type="KEGG" id="rdi:CMV14_15425"/>
<dbReference type="PANTHER" id="PTHR47495:SF2">
    <property type="entry name" value="ALDEHYDE DEHYDROGENASE"/>
    <property type="match status" value="1"/>
</dbReference>
<dbReference type="InterPro" id="IPR046867">
    <property type="entry name" value="AldOxase/xan_DH_MoCoBD2"/>
</dbReference>
<dbReference type="PROSITE" id="PS51318">
    <property type="entry name" value="TAT"/>
    <property type="match status" value="1"/>
</dbReference>
<dbReference type="AlphaFoldDB" id="A0A2A4FRC8"/>
<dbReference type="SUPFAM" id="SSF54665">
    <property type="entry name" value="CO dehydrogenase molybdoprotein N-domain-like"/>
    <property type="match status" value="1"/>
</dbReference>
<sequence length="752" mass="79023">MHGRIERKKGPEKAGRGITRRRLLIGGGAAAGLLVGWAVWPRRYAPNLVAEPGEHVFNAYLKIGTDGRIVVAVPQAEMGQGVYTSLPQILADELGADWRTVAVEPAPINPVYANPLVFEEEAERRLPAWLHGVGRWAAREVAMRLDFTITGGSSSIRVFEQRMIEAGAAARALLCMAAAERWGIDWNACDTEAGFVVRGRDRIRFAELAEAAAGLEPPDPIPLRGPAERTLIGRPVPRLDLPSKVDGSALMGADVRLPGMVYASIEHAPYGGGHPAKMTLGDAEATPGVAAVVTHDGWVAVIGTNWWAADRGLQALAIEWEAAGPRPDDGTVRKALVAALDGDSVERFAERGDADAALGGQGVISAGYSVPMIPHAPLETLTATARFGDGGVEIWVPTQAAPFARDAVAAAVGLDASRVTIYPTLIGGGFGRKSEVQAAVEAALIAQKAKKPVQLVWPRREDIQHSRFRPPAVARLKAKLGPGGSIAAWSTRIAAPAMGAETFDRMMGKPPRDGYGPERGAVEGATPPYAIDALAVEHAAAAIGVPTGPWRSVGNSYTAFFTESFIDELAQAAGLDPLSFRMQALAGQPRLARCLQMAASIGAWQGGEPGTGQGLAAHSCFGSHVAVLAETRIEGDRIAVPSVTAVVDIGRVIHPDIVRQQIEGGISWGLANAFGLPVSIARGRVAAQNFDGLGLPMLADAPEIRVEIIPSKEEPGGAGEIAVPPVAPAIANAVFAATGKRLRHLPLRLSDA</sequence>
<dbReference type="InterPro" id="IPR012368">
    <property type="entry name" value="OxRdtase_Mopterin-bd_su_IorB"/>
</dbReference>
<keyword evidence="1" id="KW-0812">Transmembrane</keyword>
<dbReference type="Pfam" id="PF20256">
    <property type="entry name" value="MoCoBD_2"/>
    <property type="match status" value="2"/>
</dbReference>
<dbReference type="Pfam" id="PF02738">
    <property type="entry name" value="MoCoBD_1"/>
    <property type="match status" value="1"/>
</dbReference>
<dbReference type="InterPro" id="IPR000674">
    <property type="entry name" value="Ald_Oxase/Xan_DH_a/b"/>
</dbReference>
<dbReference type="SUPFAM" id="SSF56003">
    <property type="entry name" value="Molybdenum cofactor-binding domain"/>
    <property type="match status" value="2"/>
</dbReference>
<evidence type="ECO:0000313" key="3">
    <source>
        <dbReference type="EMBL" id="PCE40963.1"/>
    </source>
</evidence>
<protein>
    <submittedName>
        <fullName evidence="3">Aldehyde oxidase</fullName>
    </submittedName>
</protein>
<name>A0A2A4FRC8_9SPHN</name>
<feature type="domain" description="Aldehyde oxidase/xanthine dehydrogenase a/b hammerhead" evidence="2">
    <location>
        <begin position="246"/>
        <end position="324"/>
    </location>
</feature>
<proteinExistence type="predicted"/>
<evidence type="ECO:0000259" key="2">
    <source>
        <dbReference type="SMART" id="SM01008"/>
    </source>
</evidence>
<dbReference type="PANTHER" id="PTHR47495">
    <property type="entry name" value="ALDEHYDE DEHYDROGENASE"/>
    <property type="match status" value="1"/>
</dbReference>
<comment type="caution">
    <text evidence="3">The sequence shown here is derived from an EMBL/GenBank/DDBJ whole genome shotgun (WGS) entry which is preliminary data.</text>
</comment>
<dbReference type="InterPro" id="IPR052516">
    <property type="entry name" value="N-heterocyclic_Hydroxylase"/>
</dbReference>
<dbReference type="EMBL" id="NWUF01000020">
    <property type="protein sequence ID" value="PCE40963.1"/>
    <property type="molecule type" value="Genomic_DNA"/>
</dbReference>
<feature type="transmembrane region" description="Helical" evidence="1">
    <location>
        <begin position="21"/>
        <end position="40"/>
    </location>
</feature>
<accession>A0A2A4FRC8</accession>
<dbReference type="InterPro" id="IPR008274">
    <property type="entry name" value="AldOxase/xan_DH_MoCoBD1"/>
</dbReference>
<keyword evidence="1" id="KW-1133">Transmembrane helix</keyword>
<gene>
    <name evidence="3" type="ORF">COO09_17335</name>
</gene>
<dbReference type="InterPro" id="IPR036856">
    <property type="entry name" value="Ald_Oxase/Xan_DH_a/b_sf"/>
</dbReference>
<reference evidence="3 4" key="1">
    <citation type="submission" date="2017-09" db="EMBL/GenBank/DDBJ databases">
        <title>The Catabolism of 3,6-Dichlorosalicylic acid is Initiated by the Cytochrome P450 Monooxygenase DsmABC in Rhizorhabdus dicambivorans Ndbn-20.</title>
        <authorList>
            <person name="Na L."/>
        </authorList>
    </citation>
    <scope>NUCLEOTIDE SEQUENCE [LARGE SCALE GENOMIC DNA]</scope>
    <source>
        <strain evidence="3 4">Ndbn-20m</strain>
    </source>
</reference>
<keyword evidence="1" id="KW-0472">Membrane</keyword>
<dbReference type="RefSeq" id="WP_083216130.1">
    <property type="nucleotide sequence ID" value="NZ_CP023449.1"/>
</dbReference>